<dbReference type="RefSeq" id="WP_173081297.1">
    <property type="nucleotide sequence ID" value="NZ_BLTE01000002.1"/>
</dbReference>
<evidence type="ECO:0000313" key="5">
    <source>
        <dbReference type="Proteomes" id="UP000494245"/>
    </source>
</evidence>
<name>A0A6V8LPC2_9BACT</name>
<reference evidence="4 5" key="2">
    <citation type="submission" date="2020-05" db="EMBL/GenBank/DDBJ databases">
        <title>Draft genome sequence of Desulfovibrio sp. strainFSS-1.</title>
        <authorList>
            <person name="Shimoshige H."/>
            <person name="Kobayashi H."/>
            <person name="Maekawa T."/>
        </authorList>
    </citation>
    <scope>NUCLEOTIDE SEQUENCE [LARGE SCALE GENOMIC DNA]</scope>
    <source>
        <strain evidence="4 5">SIID29052-01</strain>
    </source>
</reference>
<feature type="signal peptide" evidence="2">
    <location>
        <begin position="1"/>
        <end position="22"/>
    </location>
</feature>
<reference evidence="4 5" key="1">
    <citation type="submission" date="2020-04" db="EMBL/GenBank/DDBJ databases">
        <authorList>
            <consortium name="Desulfovibrio sp. FSS-1 genome sequencing consortium"/>
            <person name="Shimoshige H."/>
            <person name="Kobayashi H."/>
            <person name="Maekawa T."/>
        </authorList>
    </citation>
    <scope>NUCLEOTIDE SEQUENCE [LARGE SCALE GENOMIC DNA]</scope>
    <source>
        <strain evidence="4 5">SIID29052-01</strain>
    </source>
</reference>
<comment type="caution">
    <text evidence="4">The sequence shown here is derived from an EMBL/GenBank/DDBJ whole genome shotgun (WGS) entry which is preliminary data.</text>
</comment>
<gene>
    <name evidence="4" type="ORF">NNJEOMEG_00668</name>
</gene>
<dbReference type="Gene3D" id="2.50.20.10">
    <property type="entry name" value="Lipoprotein localisation LolA/LolB/LppX"/>
    <property type="match status" value="1"/>
</dbReference>
<accession>A0A6V8LPC2</accession>
<dbReference type="SUPFAM" id="SSF89392">
    <property type="entry name" value="Prokaryotic lipoproteins and lipoprotein localization factors"/>
    <property type="match status" value="1"/>
</dbReference>
<evidence type="ECO:0000259" key="3">
    <source>
        <dbReference type="Pfam" id="PF14371"/>
    </source>
</evidence>
<dbReference type="InterPro" id="IPR029046">
    <property type="entry name" value="LolA/LolB/LppX"/>
</dbReference>
<dbReference type="AlphaFoldDB" id="A0A6V8LPC2"/>
<evidence type="ECO:0000256" key="2">
    <source>
        <dbReference type="SAM" id="SignalP"/>
    </source>
</evidence>
<evidence type="ECO:0000313" key="4">
    <source>
        <dbReference type="EMBL" id="GFK92840.1"/>
    </source>
</evidence>
<protein>
    <recommendedName>
        <fullName evidence="3">DUF4412 domain-containing protein</fullName>
    </recommendedName>
</protein>
<sequence>MRAAFRLILALALSLCAAAALAQPASFTADVVHTANGAPTLSGKAWIAPGKVRVESSIQGVPQVLITDTPGRRVIMLQPQLKLYMETKLDPAQAGADPMAQADAAQWQTVGRETIDGWECEKRVLKQDPAKGEMTAWFADKLGLPIRSVAKGPQGTATMEFRNIKVQPVEASRFAVPAGYQKMDLPPAVQGMIPGMKPAQ</sequence>
<dbReference type="Proteomes" id="UP000494245">
    <property type="component" value="Unassembled WGS sequence"/>
</dbReference>
<keyword evidence="5" id="KW-1185">Reference proteome</keyword>
<dbReference type="EMBL" id="BLTE01000002">
    <property type="protein sequence ID" value="GFK92840.1"/>
    <property type="molecule type" value="Genomic_DNA"/>
</dbReference>
<evidence type="ECO:0000256" key="1">
    <source>
        <dbReference type="ARBA" id="ARBA00022729"/>
    </source>
</evidence>
<organism evidence="4 5">
    <name type="scientific">Fundidesulfovibrio magnetotacticus</name>
    <dbReference type="NCBI Taxonomy" id="2730080"/>
    <lineage>
        <taxon>Bacteria</taxon>
        <taxon>Pseudomonadati</taxon>
        <taxon>Thermodesulfobacteriota</taxon>
        <taxon>Desulfovibrionia</taxon>
        <taxon>Desulfovibrionales</taxon>
        <taxon>Desulfovibrionaceae</taxon>
        <taxon>Fundidesulfovibrio</taxon>
    </lineage>
</organism>
<keyword evidence="1 2" id="KW-0732">Signal</keyword>
<proteinExistence type="predicted"/>
<feature type="chain" id="PRO_5028946085" description="DUF4412 domain-containing protein" evidence="2">
    <location>
        <begin position="23"/>
        <end position="200"/>
    </location>
</feature>
<dbReference type="InterPro" id="IPR025524">
    <property type="entry name" value="DUF4412"/>
</dbReference>
<dbReference type="Pfam" id="PF14371">
    <property type="entry name" value="DUF4412"/>
    <property type="match status" value="1"/>
</dbReference>
<feature type="domain" description="DUF4412" evidence="3">
    <location>
        <begin position="47"/>
        <end position="140"/>
    </location>
</feature>